<organism evidence="3 4">
    <name type="scientific">Carex littledalei</name>
    <dbReference type="NCBI Taxonomy" id="544730"/>
    <lineage>
        <taxon>Eukaryota</taxon>
        <taxon>Viridiplantae</taxon>
        <taxon>Streptophyta</taxon>
        <taxon>Embryophyta</taxon>
        <taxon>Tracheophyta</taxon>
        <taxon>Spermatophyta</taxon>
        <taxon>Magnoliopsida</taxon>
        <taxon>Liliopsida</taxon>
        <taxon>Poales</taxon>
        <taxon>Cyperaceae</taxon>
        <taxon>Cyperoideae</taxon>
        <taxon>Cariceae</taxon>
        <taxon>Carex</taxon>
        <taxon>Carex subgen. Euthyceras</taxon>
    </lineage>
</organism>
<reference evidence="3" key="1">
    <citation type="submission" date="2020-01" db="EMBL/GenBank/DDBJ databases">
        <title>Genome sequence of Kobresia littledalei, the first chromosome-level genome in the family Cyperaceae.</title>
        <authorList>
            <person name="Qu G."/>
        </authorList>
    </citation>
    <scope>NUCLEOTIDE SEQUENCE</scope>
    <source>
        <strain evidence="3">C.B.Clarke</strain>
        <tissue evidence="3">Leaf</tissue>
    </source>
</reference>
<name>A0A833QNF8_9POAL</name>
<evidence type="ECO:0000313" key="4">
    <source>
        <dbReference type="Proteomes" id="UP000623129"/>
    </source>
</evidence>
<dbReference type="EMBL" id="SWLB01000026">
    <property type="protein sequence ID" value="KAF3321829.1"/>
    <property type="molecule type" value="Genomic_DNA"/>
</dbReference>
<keyword evidence="4" id="KW-1185">Reference proteome</keyword>
<sequence>MESSLRLLATAIILFISISYVGADEVSTTAASPETSLLCISECGTCPTVCVSPPPPPPPQSPLIILTPPHDLSPPVNKPSPPPPPPPQVKPYSFSPVTPTQDTTPPSPGSGQKGSPYYYFYTSKATQIESVFSIWSLTITLYVGLTLLA</sequence>
<feature type="region of interest" description="Disordered" evidence="1">
    <location>
        <begin position="51"/>
        <end position="112"/>
    </location>
</feature>
<gene>
    <name evidence="3" type="ORF">FCM35_KLT14045</name>
</gene>
<evidence type="ECO:0000256" key="2">
    <source>
        <dbReference type="SAM" id="SignalP"/>
    </source>
</evidence>
<feature type="compositionally biased region" description="Pro residues" evidence="1">
    <location>
        <begin position="76"/>
        <end position="89"/>
    </location>
</feature>
<proteinExistence type="predicted"/>
<feature type="compositionally biased region" description="Pro residues" evidence="1">
    <location>
        <begin position="52"/>
        <end position="61"/>
    </location>
</feature>
<dbReference type="AlphaFoldDB" id="A0A833QNF8"/>
<evidence type="ECO:0000313" key="3">
    <source>
        <dbReference type="EMBL" id="KAF3321829.1"/>
    </source>
</evidence>
<feature type="compositionally biased region" description="Low complexity" evidence="1">
    <location>
        <begin position="62"/>
        <end position="75"/>
    </location>
</feature>
<evidence type="ECO:0000256" key="1">
    <source>
        <dbReference type="SAM" id="MobiDB-lite"/>
    </source>
</evidence>
<comment type="caution">
    <text evidence="3">The sequence shown here is derived from an EMBL/GenBank/DDBJ whole genome shotgun (WGS) entry which is preliminary data.</text>
</comment>
<feature type="signal peptide" evidence="2">
    <location>
        <begin position="1"/>
        <end position="23"/>
    </location>
</feature>
<accession>A0A833QNF8</accession>
<protein>
    <submittedName>
        <fullName evidence="3">Mulatexin-like protein</fullName>
    </submittedName>
</protein>
<keyword evidence="2" id="KW-0732">Signal</keyword>
<dbReference type="Proteomes" id="UP000623129">
    <property type="component" value="Unassembled WGS sequence"/>
</dbReference>
<feature type="chain" id="PRO_5032458910" evidence="2">
    <location>
        <begin position="24"/>
        <end position="149"/>
    </location>
</feature>